<sequence length="260" mass="28921">MTNNPAVQDICLGTSPTPQAAVDCISDWTSQFPAHFKASGGGAALFEDARVSWALQRLGGVKGKRVLELGPLEGGHTYMLERAGAAQVTAIEANRRCFMKCLITKEIAGLTRSRFLLGDFLPWLEDSNRQFDVIVAAGVLYHMMEPLKLLTLLGRATDRLYIYTHYIPDDLRPNEEWASSIVSTEVRDGVKHYIKSYGGMGTKAVYCGGVYESCAWLTKRDIFNHLCQMGFIYIDQSMDVRDHPNGPCINMVASRHKLVI</sequence>
<dbReference type="InterPro" id="IPR027555">
    <property type="entry name" value="Mo5U34_MeTrfas-like"/>
</dbReference>
<dbReference type="RefSeq" id="WP_139373977.1">
    <property type="nucleotide sequence ID" value="NZ_FUWJ01000005.1"/>
</dbReference>
<proteinExistence type="predicted"/>
<evidence type="ECO:0000313" key="2">
    <source>
        <dbReference type="Proteomes" id="UP000190092"/>
    </source>
</evidence>
<protein>
    <recommendedName>
        <fullName evidence="3">Methyltransferase domain-containing protein</fullName>
    </recommendedName>
</protein>
<keyword evidence="2" id="KW-1185">Reference proteome</keyword>
<dbReference type="Pfam" id="PF08003">
    <property type="entry name" value="Methyltransf_9"/>
    <property type="match status" value="1"/>
</dbReference>
<name>A0A1T4RPJ8_9HYPH</name>
<evidence type="ECO:0000313" key="1">
    <source>
        <dbReference type="EMBL" id="SKA17591.1"/>
    </source>
</evidence>
<reference evidence="2" key="1">
    <citation type="submission" date="2017-02" db="EMBL/GenBank/DDBJ databases">
        <authorList>
            <person name="Varghese N."/>
            <person name="Submissions S."/>
        </authorList>
    </citation>
    <scope>NUCLEOTIDE SEQUENCE [LARGE SCALE GENOMIC DNA]</scope>
    <source>
        <strain evidence="2">ATCC 27094</strain>
    </source>
</reference>
<dbReference type="STRING" id="225324.SAMN02745126_03991"/>
<accession>A0A1T4RPJ8</accession>
<dbReference type="InterPro" id="IPR029063">
    <property type="entry name" value="SAM-dependent_MTases_sf"/>
</dbReference>
<dbReference type="EMBL" id="FUWJ01000005">
    <property type="protein sequence ID" value="SKA17591.1"/>
    <property type="molecule type" value="Genomic_DNA"/>
</dbReference>
<dbReference type="SUPFAM" id="SSF53335">
    <property type="entry name" value="S-adenosyl-L-methionine-dependent methyltransferases"/>
    <property type="match status" value="1"/>
</dbReference>
<dbReference type="OrthoDB" id="5195124at2"/>
<organism evidence="1 2">
    <name type="scientific">Enhydrobacter aerosaccus</name>
    <dbReference type="NCBI Taxonomy" id="225324"/>
    <lineage>
        <taxon>Bacteria</taxon>
        <taxon>Pseudomonadati</taxon>
        <taxon>Pseudomonadota</taxon>
        <taxon>Alphaproteobacteria</taxon>
        <taxon>Hyphomicrobiales</taxon>
        <taxon>Enhydrobacter</taxon>
    </lineage>
</organism>
<evidence type="ECO:0008006" key="3">
    <source>
        <dbReference type="Google" id="ProtNLM"/>
    </source>
</evidence>
<gene>
    <name evidence="1" type="ORF">SAMN02745126_03991</name>
</gene>
<dbReference type="CDD" id="cd02440">
    <property type="entry name" value="AdoMet_MTases"/>
    <property type="match status" value="1"/>
</dbReference>
<dbReference type="Proteomes" id="UP000190092">
    <property type="component" value="Unassembled WGS sequence"/>
</dbReference>
<dbReference type="Gene3D" id="3.40.50.150">
    <property type="entry name" value="Vaccinia Virus protein VP39"/>
    <property type="match status" value="1"/>
</dbReference>
<dbReference type="AlphaFoldDB" id="A0A1T4RPJ8"/>